<protein>
    <submittedName>
        <fullName evidence="2">Uncharacterized protein</fullName>
    </submittedName>
</protein>
<feature type="transmembrane region" description="Helical" evidence="1">
    <location>
        <begin position="39"/>
        <end position="64"/>
    </location>
</feature>
<dbReference type="Proteomes" id="UP000230673">
    <property type="component" value="Unassembled WGS sequence"/>
</dbReference>
<name>A0A2M7BWU1_9BACT</name>
<evidence type="ECO:0000313" key="3">
    <source>
        <dbReference type="Proteomes" id="UP000230673"/>
    </source>
</evidence>
<accession>A0A2M7BWU1</accession>
<dbReference type="AlphaFoldDB" id="A0A2M7BWU1"/>
<gene>
    <name evidence="2" type="ORF">COS50_02295</name>
</gene>
<dbReference type="EMBL" id="PEUY01000032">
    <property type="protein sequence ID" value="PIV11026.1"/>
    <property type="molecule type" value="Genomic_DNA"/>
</dbReference>
<evidence type="ECO:0000313" key="2">
    <source>
        <dbReference type="EMBL" id="PIV11026.1"/>
    </source>
</evidence>
<proteinExistence type="predicted"/>
<organism evidence="2 3">
    <name type="scientific">Candidatus Roizmanbacteria bacterium CG03_land_8_20_14_0_80_35_26</name>
    <dbReference type="NCBI Taxonomy" id="1974845"/>
    <lineage>
        <taxon>Bacteria</taxon>
        <taxon>Candidatus Roizmaniibacteriota</taxon>
    </lineage>
</organism>
<evidence type="ECO:0000256" key="1">
    <source>
        <dbReference type="SAM" id="Phobius"/>
    </source>
</evidence>
<sequence>MAVLAAPNFLPLAFSKNLLKVGANFLFLFYFSFLSSVFNVLYVALSVTLFLIGLLVAVIFELVLL</sequence>
<reference evidence="3" key="1">
    <citation type="submission" date="2017-09" db="EMBL/GenBank/DDBJ databases">
        <title>Depth-based differentiation of microbial function through sediment-hosted aquifers and enrichment of novel symbionts in the deep terrestrial subsurface.</title>
        <authorList>
            <person name="Probst A.J."/>
            <person name="Ladd B."/>
            <person name="Jarett J.K."/>
            <person name="Geller-Mcgrath D.E."/>
            <person name="Sieber C.M.K."/>
            <person name="Emerson J.B."/>
            <person name="Anantharaman K."/>
            <person name="Thomas B.C."/>
            <person name="Malmstrom R."/>
            <person name="Stieglmeier M."/>
            <person name="Klingl A."/>
            <person name="Woyke T."/>
            <person name="Ryan C.M."/>
            <person name="Banfield J.F."/>
        </authorList>
    </citation>
    <scope>NUCLEOTIDE SEQUENCE [LARGE SCALE GENOMIC DNA]</scope>
</reference>
<keyword evidence="1" id="KW-0812">Transmembrane</keyword>
<keyword evidence="1" id="KW-1133">Transmembrane helix</keyword>
<comment type="caution">
    <text evidence="2">The sequence shown here is derived from an EMBL/GenBank/DDBJ whole genome shotgun (WGS) entry which is preliminary data.</text>
</comment>
<keyword evidence="1" id="KW-0472">Membrane</keyword>